<dbReference type="GO" id="GO:0010017">
    <property type="term" value="P:red or far-red light signaling pathway"/>
    <property type="evidence" value="ECO:0007669"/>
    <property type="project" value="UniProtKB-ARBA"/>
</dbReference>
<keyword evidence="6" id="KW-1133">Transmembrane helix</keyword>
<dbReference type="InterPro" id="IPR044273">
    <property type="entry name" value="PIF3-like"/>
</dbReference>
<evidence type="ECO:0000256" key="2">
    <source>
        <dbReference type="ARBA" id="ARBA00023015"/>
    </source>
</evidence>
<feature type="region of interest" description="Disordered" evidence="5">
    <location>
        <begin position="235"/>
        <end position="351"/>
    </location>
</feature>
<feature type="region of interest" description="Disordered" evidence="5">
    <location>
        <begin position="504"/>
        <end position="537"/>
    </location>
</feature>
<dbReference type="PROSITE" id="PS50888">
    <property type="entry name" value="BHLH"/>
    <property type="match status" value="1"/>
</dbReference>
<evidence type="ECO:0000256" key="4">
    <source>
        <dbReference type="ARBA" id="ARBA00023242"/>
    </source>
</evidence>
<evidence type="ECO:0000313" key="8">
    <source>
        <dbReference type="EMBL" id="KAK9070906.1"/>
    </source>
</evidence>
<keyword evidence="6" id="KW-0812">Transmembrane</keyword>
<comment type="caution">
    <text evidence="8">The sequence shown here is derived from an EMBL/GenBank/DDBJ whole genome shotgun (WGS) entry which is preliminary data.</text>
</comment>
<evidence type="ECO:0000256" key="1">
    <source>
        <dbReference type="ARBA" id="ARBA00004123"/>
    </source>
</evidence>
<evidence type="ECO:0000256" key="6">
    <source>
        <dbReference type="SAM" id="Phobius"/>
    </source>
</evidence>
<keyword evidence="4" id="KW-0539">Nucleus</keyword>
<comment type="subcellular location">
    <subcellularLocation>
        <location evidence="1">Nucleus</location>
    </subcellularLocation>
</comment>
<dbReference type="GO" id="GO:0005634">
    <property type="term" value="C:nucleus"/>
    <property type="evidence" value="ECO:0007669"/>
    <property type="project" value="UniProtKB-SubCell"/>
</dbReference>
<dbReference type="Proteomes" id="UP001408789">
    <property type="component" value="Unassembled WGS sequence"/>
</dbReference>
<dbReference type="PANTHER" id="PTHR46807">
    <property type="entry name" value="TRANSCRIPTION FACTOR PIF3"/>
    <property type="match status" value="1"/>
</dbReference>
<dbReference type="Gene3D" id="4.10.280.10">
    <property type="entry name" value="Helix-loop-helix DNA-binding domain"/>
    <property type="match status" value="1"/>
</dbReference>
<dbReference type="SUPFAM" id="SSF47459">
    <property type="entry name" value="HLH, helix-loop-helix DNA-binding domain"/>
    <property type="match status" value="1"/>
</dbReference>
<dbReference type="CDD" id="cd11445">
    <property type="entry name" value="bHLH_AtPIF_like"/>
    <property type="match status" value="1"/>
</dbReference>
<keyword evidence="6" id="KW-0472">Membrane</keyword>
<dbReference type="InterPro" id="IPR036638">
    <property type="entry name" value="HLH_DNA-bd_sf"/>
</dbReference>
<dbReference type="EMBL" id="JBCNJP010000011">
    <property type="protein sequence ID" value="KAK9070906.1"/>
    <property type="molecule type" value="Genomic_DNA"/>
</dbReference>
<dbReference type="Pfam" id="PF00010">
    <property type="entry name" value="HLH"/>
    <property type="match status" value="1"/>
</dbReference>
<feature type="compositionally biased region" description="Polar residues" evidence="5">
    <location>
        <begin position="325"/>
        <end position="338"/>
    </location>
</feature>
<dbReference type="GO" id="GO:0003700">
    <property type="term" value="F:DNA-binding transcription factor activity"/>
    <property type="evidence" value="ECO:0007669"/>
    <property type="project" value="InterPro"/>
</dbReference>
<protein>
    <recommendedName>
        <fullName evidence="7">BHLH domain-containing protein</fullName>
    </recommendedName>
</protein>
<sequence length="577" mass="63028">MPLSELYRSVDETHDQQSTDVSYIPNDEFVELVWEKGQVMMQGQSSRAKKTPVSSSFQFQTSKIQDKNAVLDHVTIPGIGSNQDDDMVPWLNYPLDDYCSDLLPELSGVTVHEPVPPMHNNGLNVTEKRVNKHPSLVTGSKSSHLFSFSDPTGRSAVSDIGNSNCRSKSCNVVDKDPVGQPEKIVQKVQKQESVLPCSASTVLNFSHFSRPAAKAMVKANANVVIREPRKEIGLGQPSLDSVKVGSNPSASKPNEPLCVDGSTNDVNGGKETVKSNEPIGASSSVCSDNSAERASNDLTRNSKRRSRDTDDFECQSQDDEEESLGTKTAGTSRNGTGSKRSRAAEVHNLSERRRRDRINEKMRALQELIPNCNKVDKASMLDEAIEYLKTLQLQVQIMSMGAGLCMPQMMFPGGMQHMHPPHFSAMGMSMGMGYGMGMGMGMGIGMEVNGGSHMFPFPSITQGSRQPVPAPSIYGHPSQGMPMLFPQPPMAPTYPAARQVEISDVGPSSKDPRHSQESNRNSHVMPVPRCEHDPQPINFRRSKRDQLVEPGCSTAGMFVFAGFVLYALVFLSMSSCS</sequence>
<dbReference type="FunFam" id="4.10.280.10:FF:000004">
    <property type="entry name" value="Basic helix-loop-helix transcription factor"/>
    <property type="match status" value="1"/>
</dbReference>
<evidence type="ECO:0000256" key="5">
    <source>
        <dbReference type="SAM" id="MobiDB-lite"/>
    </source>
</evidence>
<evidence type="ECO:0000259" key="7">
    <source>
        <dbReference type="PROSITE" id="PS50888"/>
    </source>
</evidence>
<feature type="compositionally biased region" description="Basic and acidic residues" evidence="5">
    <location>
        <begin position="342"/>
        <end position="351"/>
    </location>
</feature>
<dbReference type="PANTHER" id="PTHR46807:SF1">
    <property type="entry name" value="TRANSCRIPTION FACTOR PIF3"/>
    <property type="match status" value="1"/>
</dbReference>
<keyword evidence="3" id="KW-0804">Transcription</keyword>
<evidence type="ECO:0000313" key="9">
    <source>
        <dbReference type="Proteomes" id="UP001408789"/>
    </source>
</evidence>
<gene>
    <name evidence="8" type="ORF">SSX86_009474</name>
</gene>
<dbReference type="InterPro" id="IPR011598">
    <property type="entry name" value="bHLH_dom"/>
</dbReference>
<dbReference type="SMART" id="SM00353">
    <property type="entry name" value="HLH"/>
    <property type="match status" value="1"/>
</dbReference>
<keyword evidence="2" id="KW-0805">Transcription regulation</keyword>
<reference evidence="8 9" key="1">
    <citation type="submission" date="2024-04" db="EMBL/GenBank/DDBJ databases">
        <title>The reference genome of an endangered Asteraceae, Deinandra increscens subsp. villosa, native to the Central Coast of California.</title>
        <authorList>
            <person name="Guilliams M."/>
            <person name="Hasenstab-Lehman K."/>
            <person name="Meyer R."/>
            <person name="Mcevoy S."/>
        </authorList>
    </citation>
    <scope>NUCLEOTIDE SEQUENCE [LARGE SCALE GENOMIC DNA]</scope>
    <source>
        <tissue evidence="8">Leaf</tissue>
    </source>
</reference>
<organism evidence="8 9">
    <name type="scientific">Deinandra increscens subsp. villosa</name>
    <dbReference type="NCBI Taxonomy" id="3103831"/>
    <lineage>
        <taxon>Eukaryota</taxon>
        <taxon>Viridiplantae</taxon>
        <taxon>Streptophyta</taxon>
        <taxon>Embryophyta</taxon>
        <taxon>Tracheophyta</taxon>
        <taxon>Spermatophyta</taxon>
        <taxon>Magnoliopsida</taxon>
        <taxon>eudicotyledons</taxon>
        <taxon>Gunneridae</taxon>
        <taxon>Pentapetalae</taxon>
        <taxon>asterids</taxon>
        <taxon>campanulids</taxon>
        <taxon>Asterales</taxon>
        <taxon>Asteraceae</taxon>
        <taxon>Asteroideae</taxon>
        <taxon>Heliantheae alliance</taxon>
        <taxon>Madieae</taxon>
        <taxon>Madiinae</taxon>
        <taxon>Deinandra</taxon>
    </lineage>
</organism>
<evidence type="ECO:0000256" key="3">
    <source>
        <dbReference type="ARBA" id="ARBA00023163"/>
    </source>
</evidence>
<dbReference type="InterPro" id="IPR047265">
    <property type="entry name" value="PIF1-like_bHLH"/>
</dbReference>
<feature type="compositionally biased region" description="Acidic residues" evidence="5">
    <location>
        <begin position="310"/>
        <end position="323"/>
    </location>
</feature>
<dbReference type="GO" id="GO:0046983">
    <property type="term" value="F:protein dimerization activity"/>
    <property type="evidence" value="ECO:0007669"/>
    <property type="project" value="InterPro"/>
</dbReference>
<keyword evidence="9" id="KW-1185">Reference proteome</keyword>
<proteinExistence type="predicted"/>
<feature type="domain" description="BHLH" evidence="7">
    <location>
        <begin position="342"/>
        <end position="391"/>
    </location>
</feature>
<dbReference type="AlphaFoldDB" id="A0AAP0H3E4"/>
<accession>A0AAP0H3E4</accession>
<name>A0AAP0H3E4_9ASTR</name>
<feature type="transmembrane region" description="Helical" evidence="6">
    <location>
        <begin position="555"/>
        <end position="573"/>
    </location>
</feature>